<dbReference type="InterPro" id="IPR043472">
    <property type="entry name" value="Macro_dom-like"/>
</dbReference>
<sequence length="476" mass="52872">MKTNLTDTLEAFRGLIILPFFENESEIQYNENFPHIQVSKNLFSGKKDTQFLLEDRNNSNIFLFVGLGKEPEFKDIQTAFRRISAKQENLFEKQALLVLTNEMGSTLLEAAVSGLILGTYRLGYYKNPESLVKDWSTINLSIHTPIENADFLAQKSRKIAEAKIETFYMVDLPPNKITPSFLADWAIKAGKKYGFDTKVLDRKKAEKEGLHAFLAVGQGSQKEPQFIIMEYRSKASKKHFGLVGKGVTFDTGGLNIKTQGMVHMKCDMGGAATVLGTMQLIADLQIPVNVTAIVPCVENSVDNQSYLPSDVISSYSGKSIEVIDTDAEGRLILADGLNYLIKNYNPDSVVDFATLTGSAVGTFGYECAALFSKNQDLLKLLQDSGNHVGERVWPLPMWDIYKSEMDSEIADIKNYHGKPFAGAITAAKFLEFFTENHPSWAHIDIAGTAFGDSEFAKTKHATGFGVHLMLKLLENI</sequence>
<dbReference type="PRINTS" id="PR00481">
    <property type="entry name" value="LAMNOPPTDASE"/>
</dbReference>
<dbReference type="Gene3D" id="3.40.220.10">
    <property type="entry name" value="Leucine Aminopeptidase, subunit E, domain 1"/>
    <property type="match status" value="1"/>
</dbReference>
<dbReference type="Proteomes" id="UP001589797">
    <property type="component" value="Unassembled WGS sequence"/>
</dbReference>
<evidence type="ECO:0000256" key="1">
    <source>
        <dbReference type="ARBA" id="ARBA00009528"/>
    </source>
</evidence>
<evidence type="ECO:0000313" key="7">
    <source>
        <dbReference type="EMBL" id="MFC0264856.1"/>
    </source>
</evidence>
<comment type="caution">
    <text evidence="7">The sequence shown here is derived from an EMBL/GenBank/DDBJ whole genome shotgun (WGS) entry which is preliminary data.</text>
</comment>
<feature type="domain" description="Cytosol aminopeptidase" evidence="6">
    <location>
        <begin position="169"/>
        <end position="469"/>
    </location>
</feature>
<dbReference type="PANTHER" id="PTHR11963:SF23">
    <property type="entry name" value="CYTOSOL AMINOPEPTIDASE"/>
    <property type="match status" value="1"/>
</dbReference>
<reference evidence="7 8" key="1">
    <citation type="submission" date="2024-09" db="EMBL/GenBank/DDBJ databases">
        <authorList>
            <person name="Sun Q."/>
            <person name="Mori K."/>
        </authorList>
    </citation>
    <scope>NUCLEOTIDE SEQUENCE [LARGE SCALE GENOMIC DNA]</scope>
    <source>
        <strain evidence="7 8">CCM 7650</strain>
    </source>
</reference>
<dbReference type="CDD" id="cd00433">
    <property type="entry name" value="Peptidase_M17"/>
    <property type="match status" value="1"/>
</dbReference>
<dbReference type="RefSeq" id="WP_382389451.1">
    <property type="nucleotide sequence ID" value="NZ_JBHLWI010000090.1"/>
</dbReference>
<evidence type="ECO:0000256" key="3">
    <source>
        <dbReference type="ARBA" id="ARBA00022670"/>
    </source>
</evidence>
<dbReference type="SUPFAM" id="SSF53187">
    <property type="entry name" value="Zn-dependent exopeptidases"/>
    <property type="match status" value="1"/>
</dbReference>
<keyword evidence="8" id="KW-1185">Reference proteome</keyword>
<dbReference type="Gene3D" id="3.40.630.10">
    <property type="entry name" value="Zn peptidases"/>
    <property type="match status" value="1"/>
</dbReference>
<keyword evidence="5" id="KW-0464">Manganese</keyword>
<dbReference type="EMBL" id="JBHLWI010000090">
    <property type="protein sequence ID" value="MFC0264856.1"/>
    <property type="molecule type" value="Genomic_DNA"/>
</dbReference>
<comment type="similarity">
    <text evidence="1">Belongs to the peptidase M17 family.</text>
</comment>
<organism evidence="7 8">
    <name type="scientific">Fontibacter flavus</name>
    <dbReference type="NCBI Taxonomy" id="654838"/>
    <lineage>
        <taxon>Bacteria</taxon>
        <taxon>Pseudomonadati</taxon>
        <taxon>Bacteroidota</taxon>
        <taxon>Cytophagia</taxon>
        <taxon>Cytophagales</taxon>
        <taxon>Cyclobacteriaceae</taxon>
        <taxon>Fontibacter</taxon>
    </lineage>
</organism>
<dbReference type="PANTHER" id="PTHR11963">
    <property type="entry name" value="LEUCINE AMINOPEPTIDASE-RELATED"/>
    <property type="match status" value="1"/>
</dbReference>
<dbReference type="InterPro" id="IPR011356">
    <property type="entry name" value="Leucine_aapep/pepB"/>
</dbReference>
<proteinExistence type="inferred from homology"/>
<dbReference type="Pfam" id="PF00883">
    <property type="entry name" value="Peptidase_M17"/>
    <property type="match status" value="1"/>
</dbReference>
<keyword evidence="3" id="KW-0645">Protease</keyword>
<evidence type="ECO:0000256" key="5">
    <source>
        <dbReference type="ARBA" id="ARBA00023211"/>
    </source>
</evidence>
<evidence type="ECO:0000256" key="2">
    <source>
        <dbReference type="ARBA" id="ARBA00022438"/>
    </source>
</evidence>
<evidence type="ECO:0000256" key="4">
    <source>
        <dbReference type="ARBA" id="ARBA00022801"/>
    </source>
</evidence>
<name>A0ABV6FYM9_9BACT</name>
<dbReference type="SUPFAM" id="SSF52949">
    <property type="entry name" value="Macro domain-like"/>
    <property type="match status" value="1"/>
</dbReference>
<gene>
    <name evidence="7" type="ORF">ACFFIP_19360</name>
</gene>
<dbReference type="InterPro" id="IPR000819">
    <property type="entry name" value="Peptidase_M17_C"/>
</dbReference>
<keyword evidence="4" id="KW-0378">Hydrolase</keyword>
<keyword evidence="2" id="KW-0031">Aminopeptidase</keyword>
<protein>
    <submittedName>
        <fullName evidence="7">M17 family metallopeptidase</fullName>
    </submittedName>
</protein>
<accession>A0ABV6FYM9</accession>
<evidence type="ECO:0000259" key="6">
    <source>
        <dbReference type="Pfam" id="PF00883"/>
    </source>
</evidence>
<evidence type="ECO:0000313" key="8">
    <source>
        <dbReference type="Proteomes" id="UP001589797"/>
    </source>
</evidence>